<sequence>MSSSSSHSELENASIWLLALWSALYALRYYRRRNRRITTLPSLTSSSWPASTELFKSPVTRITLNNLHLRYQSSAWNALHQSSSARLSKRTEWRRALQLVYDIGSALGVLGMLGSVLLLAWTSVQLAASLFVQSTRPNTPEQRHGFAKRELSEDGGTTVHEARATPSLQLIIPGLTVPLHHLPLLLLALLTTQVIHECGHAVAAALDSIPLTSAGLGLTVIIPSAFVAFPAEETESLPARSRIRLISAGAFHNLAFWLVLGFAAWLRTSDIVWPVLGYRDVSQYGRAVVYVDEHSPLYGHLPVGAVIYKVGDEMLADQEGASRKWETVMSASTDKSAPSLGWCTDEAWFLAQDGSCCTSRGSAVTSQSCFATLGQATNERCVDPLRFLQPGESADVRRCGSAAECGHSQLCVRPRGDQELVSLTMHLPAWLRTNDTDSERVVVWQGDRSEVPEEVEVGDWVAKYEWLPMGFPVLWGNLYMYLKMLTLSLYFLNLLPLPFIDGGQLFDALYDAYTRRVQQGREPIPLQHLEEGEEYSLTARRRIPSTTPEDTKRKARRAVHIGVGTTMGLCTVLSLLRACI</sequence>
<evidence type="ECO:0000256" key="6">
    <source>
        <dbReference type="SAM" id="Phobius"/>
    </source>
</evidence>
<name>A0A1Y2J2W4_TRAC3</name>
<dbReference type="PANTHER" id="PTHR13325">
    <property type="entry name" value="PROTEASE M50 MEMBRANE-BOUND TRANSCRIPTION FACTOR SITE 2 PROTEASE"/>
    <property type="match status" value="1"/>
</dbReference>
<dbReference type="Proteomes" id="UP000193067">
    <property type="component" value="Unassembled WGS sequence"/>
</dbReference>
<protein>
    <recommendedName>
        <fullName evidence="5">Endopeptidase S2P</fullName>
    </recommendedName>
</protein>
<feature type="transmembrane region" description="Helical" evidence="6">
    <location>
        <begin position="99"/>
        <end position="121"/>
    </location>
</feature>
<dbReference type="OrthoDB" id="7694678at2759"/>
<evidence type="ECO:0000256" key="1">
    <source>
        <dbReference type="ARBA" id="ARBA00004127"/>
    </source>
</evidence>
<dbReference type="GO" id="GO:0012505">
    <property type="term" value="C:endomembrane system"/>
    <property type="evidence" value="ECO:0007669"/>
    <property type="project" value="UniProtKB-SubCell"/>
</dbReference>
<dbReference type="InterPro" id="IPR001193">
    <property type="entry name" value="MBTPS2"/>
</dbReference>
<dbReference type="InterPro" id="IPR008915">
    <property type="entry name" value="Peptidase_M50"/>
</dbReference>
<dbReference type="GO" id="GO:1905897">
    <property type="term" value="P:regulation of response to endoplasmic reticulum stress"/>
    <property type="evidence" value="ECO:0007669"/>
    <property type="project" value="TreeGrafter"/>
</dbReference>
<evidence type="ECO:0000256" key="3">
    <source>
        <dbReference type="ARBA" id="ARBA00022989"/>
    </source>
</evidence>
<dbReference type="PANTHER" id="PTHR13325:SF3">
    <property type="entry name" value="MEMBRANE-BOUND TRANSCRIPTION FACTOR SITE-2 PROTEASE"/>
    <property type="match status" value="1"/>
</dbReference>
<keyword evidence="3 6" id="KW-1133">Transmembrane helix</keyword>
<evidence type="ECO:0000313" key="8">
    <source>
        <dbReference type="EMBL" id="OSD07677.1"/>
    </source>
</evidence>
<proteinExistence type="predicted"/>
<reference evidence="8 9" key="1">
    <citation type="journal article" date="2015" name="Biotechnol. Biofuels">
        <title>Enhanced degradation of softwood versus hardwood by the white-rot fungus Pycnoporus coccineus.</title>
        <authorList>
            <person name="Couturier M."/>
            <person name="Navarro D."/>
            <person name="Chevret D."/>
            <person name="Henrissat B."/>
            <person name="Piumi F."/>
            <person name="Ruiz-Duenas F.J."/>
            <person name="Martinez A.T."/>
            <person name="Grigoriev I.V."/>
            <person name="Riley R."/>
            <person name="Lipzen A."/>
            <person name="Berrin J.G."/>
            <person name="Master E.R."/>
            <person name="Rosso M.N."/>
        </authorList>
    </citation>
    <scope>NUCLEOTIDE SEQUENCE [LARGE SCALE GENOMIC DNA]</scope>
    <source>
        <strain evidence="8 9">BRFM310</strain>
    </source>
</reference>
<evidence type="ECO:0000256" key="5">
    <source>
        <dbReference type="ARBA" id="ARBA00032658"/>
    </source>
</evidence>
<keyword evidence="9" id="KW-1185">Reference proteome</keyword>
<keyword evidence="2 6" id="KW-0812">Transmembrane</keyword>
<dbReference type="AlphaFoldDB" id="A0A1Y2J2W4"/>
<feature type="domain" description="Peptidase M50" evidence="7">
    <location>
        <begin position="185"/>
        <end position="264"/>
    </location>
</feature>
<organism evidence="8 9">
    <name type="scientific">Trametes coccinea (strain BRFM310)</name>
    <name type="common">Pycnoporus coccineus</name>
    <dbReference type="NCBI Taxonomy" id="1353009"/>
    <lineage>
        <taxon>Eukaryota</taxon>
        <taxon>Fungi</taxon>
        <taxon>Dikarya</taxon>
        <taxon>Basidiomycota</taxon>
        <taxon>Agaricomycotina</taxon>
        <taxon>Agaricomycetes</taxon>
        <taxon>Polyporales</taxon>
        <taxon>Polyporaceae</taxon>
        <taxon>Trametes</taxon>
    </lineage>
</organism>
<dbReference type="CDD" id="cd05709">
    <property type="entry name" value="S2P-M50"/>
    <property type="match status" value="1"/>
</dbReference>
<accession>A0A1Y2J2W4</accession>
<evidence type="ECO:0000256" key="2">
    <source>
        <dbReference type="ARBA" id="ARBA00022692"/>
    </source>
</evidence>
<feature type="transmembrane region" description="Helical" evidence="6">
    <location>
        <begin position="243"/>
        <end position="266"/>
    </location>
</feature>
<dbReference type="GO" id="GO:0005737">
    <property type="term" value="C:cytoplasm"/>
    <property type="evidence" value="ECO:0007669"/>
    <property type="project" value="TreeGrafter"/>
</dbReference>
<dbReference type="GO" id="GO:0031293">
    <property type="term" value="P:membrane protein intracellular domain proteolysis"/>
    <property type="evidence" value="ECO:0007669"/>
    <property type="project" value="TreeGrafter"/>
</dbReference>
<dbReference type="PRINTS" id="PR01000">
    <property type="entry name" value="SREBPS2PTASE"/>
</dbReference>
<keyword evidence="4 6" id="KW-0472">Membrane</keyword>
<evidence type="ECO:0000313" key="9">
    <source>
        <dbReference type="Proteomes" id="UP000193067"/>
    </source>
</evidence>
<evidence type="ECO:0000256" key="4">
    <source>
        <dbReference type="ARBA" id="ARBA00023136"/>
    </source>
</evidence>
<dbReference type="GO" id="GO:0016020">
    <property type="term" value="C:membrane"/>
    <property type="evidence" value="ECO:0007669"/>
    <property type="project" value="InterPro"/>
</dbReference>
<feature type="transmembrane region" description="Helical" evidence="6">
    <location>
        <begin position="13"/>
        <end position="30"/>
    </location>
</feature>
<feature type="domain" description="Peptidase M50" evidence="7">
    <location>
        <begin position="476"/>
        <end position="518"/>
    </location>
</feature>
<evidence type="ECO:0000259" key="7">
    <source>
        <dbReference type="Pfam" id="PF02163"/>
    </source>
</evidence>
<gene>
    <name evidence="8" type="ORF">PYCCODRAFT_1401627</name>
</gene>
<dbReference type="Pfam" id="PF02163">
    <property type="entry name" value="Peptidase_M50"/>
    <property type="match status" value="2"/>
</dbReference>
<dbReference type="GO" id="GO:0004222">
    <property type="term" value="F:metalloendopeptidase activity"/>
    <property type="evidence" value="ECO:0007669"/>
    <property type="project" value="InterPro"/>
</dbReference>
<dbReference type="EMBL" id="KZ084087">
    <property type="protein sequence ID" value="OSD07677.1"/>
    <property type="molecule type" value="Genomic_DNA"/>
</dbReference>
<feature type="transmembrane region" description="Helical" evidence="6">
    <location>
        <begin position="211"/>
        <end position="231"/>
    </location>
</feature>
<dbReference type="STRING" id="1353009.A0A1Y2J2W4"/>
<comment type="subcellular location">
    <subcellularLocation>
        <location evidence="1">Endomembrane system</location>
        <topology evidence="1">Multi-pass membrane protein</topology>
    </subcellularLocation>
</comment>